<reference evidence="3" key="1">
    <citation type="submission" date="2022-08" db="UniProtKB">
        <authorList>
            <consortium name="EnsemblMetazoa"/>
        </authorList>
    </citation>
    <scope>IDENTIFICATION</scope>
    <source>
        <strain evidence="3">05x7-T-G4-1.051#20</strain>
    </source>
</reference>
<feature type="compositionally biased region" description="Pro residues" evidence="1">
    <location>
        <begin position="100"/>
        <end position="109"/>
    </location>
</feature>
<name>A0A8W8N377_MAGGI</name>
<dbReference type="Pfam" id="PF03919">
    <property type="entry name" value="mRNA_cap_C"/>
    <property type="match status" value="1"/>
</dbReference>
<dbReference type="Gene3D" id="2.40.50.140">
    <property type="entry name" value="Nucleic acid-binding proteins"/>
    <property type="match status" value="1"/>
</dbReference>
<dbReference type="FunFam" id="2.40.50.140:FF:000291">
    <property type="entry name" value="mRNA-capping enzyme"/>
    <property type="match status" value="1"/>
</dbReference>
<dbReference type="GO" id="GO:0004484">
    <property type="term" value="F:mRNA guanylyltransferase activity"/>
    <property type="evidence" value="ECO:0007669"/>
    <property type="project" value="TreeGrafter"/>
</dbReference>
<dbReference type="PANTHER" id="PTHR10367:SF17">
    <property type="entry name" value="MRNA-CAPPING ENZYME"/>
    <property type="match status" value="1"/>
</dbReference>
<sequence length="109" mass="12583">MLPTTKGYLYVLHQQAPLAQIKLTKELKELDGKIIECSYNGKDWVFMRQRTDKSFPNSISTAQGVWESIRSPVTKELLFQVAENERFKAPPKPQQRDDLMPPPAKIPKR</sequence>
<protein>
    <recommendedName>
        <fullName evidence="2">mRNA capping enzyme C-terminal domain-containing protein</fullName>
    </recommendedName>
</protein>
<accession>A0A8W8N377</accession>
<dbReference type="InterPro" id="IPR051029">
    <property type="entry name" value="mRNA_Capping_Enz/RNA_Phosphat"/>
</dbReference>
<dbReference type="PANTHER" id="PTHR10367">
    <property type="entry name" value="MRNA-CAPPING ENZYME"/>
    <property type="match status" value="1"/>
</dbReference>
<dbReference type="InterPro" id="IPR012340">
    <property type="entry name" value="NA-bd_OB-fold"/>
</dbReference>
<evidence type="ECO:0000259" key="2">
    <source>
        <dbReference type="Pfam" id="PF03919"/>
    </source>
</evidence>
<dbReference type="AlphaFoldDB" id="A0A8W8N377"/>
<feature type="compositionally biased region" description="Basic and acidic residues" evidence="1">
    <location>
        <begin position="85"/>
        <end position="99"/>
    </location>
</feature>
<dbReference type="EnsemblMetazoa" id="G5096.7">
    <property type="protein sequence ID" value="G5096.7:cds"/>
    <property type="gene ID" value="G5096"/>
</dbReference>
<dbReference type="Proteomes" id="UP000005408">
    <property type="component" value="Unassembled WGS sequence"/>
</dbReference>
<evidence type="ECO:0000313" key="4">
    <source>
        <dbReference type="Proteomes" id="UP000005408"/>
    </source>
</evidence>
<feature type="domain" description="mRNA capping enzyme C-terminal" evidence="2">
    <location>
        <begin position="8"/>
        <end position="78"/>
    </location>
</feature>
<keyword evidence="4" id="KW-1185">Reference proteome</keyword>
<evidence type="ECO:0000256" key="1">
    <source>
        <dbReference type="SAM" id="MobiDB-lite"/>
    </source>
</evidence>
<organism evidence="3 4">
    <name type="scientific">Magallana gigas</name>
    <name type="common">Pacific oyster</name>
    <name type="synonym">Crassostrea gigas</name>
    <dbReference type="NCBI Taxonomy" id="29159"/>
    <lineage>
        <taxon>Eukaryota</taxon>
        <taxon>Metazoa</taxon>
        <taxon>Spiralia</taxon>
        <taxon>Lophotrochozoa</taxon>
        <taxon>Mollusca</taxon>
        <taxon>Bivalvia</taxon>
        <taxon>Autobranchia</taxon>
        <taxon>Pteriomorphia</taxon>
        <taxon>Ostreida</taxon>
        <taxon>Ostreoidea</taxon>
        <taxon>Ostreidae</taxon>
        <taxon>Magallana</taxon>
    </lineage>
</organism>
<dbReference type="SUPFAM" id="SSF50249">
    <property type="entry name" value="Nucleic acid-binding proteins"/>
    <property type="match status" value="1"/>
</dbReference>
<proteinExistence type="predicted"/>
<evidence type="ECO:0000313" key="3">
    <source>
        <dbReference type="EnsemblMetazoa" id="G5096.7:cds"/>
    </source>
</evidence>
<dbReference type="InterPro" id="IPR013846">
    <property type="entry name" value="mRNA_cap_enzyme_C"/>
</dbReference>
<dbReference type="GO" id="GO:0006370">
    <property type="term" value="P:7-methylguanosine mRNA capping"/>
    <property type="evidence" value="ECO:0007669"/>
    <property type="project" value="TreeGrafter"/>
</dbReference>
<feature type="region of interest" description="Disordered" evidence="1">
    <location>
        <begin position="85"/>
        <end position="109"/>
    </location>
</feature>